<feature type="region of interest" description="Disordered" evidence="3">
    <location>
        <begin position="63"/>
        <end position="109"/>
    </location>
</feature>
<protein>
    <recommendedName>
        <fullName evidence="8">THAP-type domain-containing protein</fullName>
    </recommendedName>
</protein>
<dbReference type="AlphaFoldDB" id="A0AAN9BID7"/>
<evidence type="ECO:0000313" key="7">
    <source>
        <dbReference type="Proteomes" id="UP001374579"/>
    </source>
</evidence>
<evidence type="ECO:0000259" key="5">
    <source>
        <dbReference type="Pfam" id="PF13613"/>
    </source>
</evidence>
<dbReference type="Pfam" id="PF13613">
    <property type="entry name" value="HTH_Tnp_4"/>
    <property type="match status" value="1"/>
</dbReference>
<evidence type="ECO:0000256" key="1">
    <source>
        <dbReference type="ARBA" id="ARBA00001968"/>
    </source>
</evidence>
<organism evidence="6 7">
    <name type="scientific">Littorina saxatilis</name>
    <dbReference type="NCBI Taxonomy" id="31220"/>
    <lineage>
        <taxon>Eukaryota</taxon>
        <taxon>Metazoa</taxon>
        <taxon>Spiralia</taxon>
        <taxon>Lophotrochozoa</taxon>
        <taxon>Mollusca</taxon>
        <taxon>Gastropoda</taxon>
        <taxon>Caenogastropoda</taxon>
        <taxon>Littorinimorpha</taxon>
        <taxon>Littorinoidea</taxon>
        <taxon>Littorinidae</taxon>
        <taxon>Littorina</taxon>
    </lineage>
</organism>
<dbReference type="EMBL" id="JBAMIC010000007">
    <property type="protein sequence ID" value="KAK7106718.1"/>
    <property type="molecule type" value="Genomic_DNA"/>
</dbReference>
<sequence length="509" mass="57909">MDTRYPERCVGIEFVPFVKPGKFNYHYDKCQRWVTACYRPNSQLRPEIIGRDHFICSQHFVDGKPTEENPDPISADPFGKPTKKRKLRSVSNEVPAGKRKKNTVAANETEEDAMCENFAGLKDTEKQPGSSTQESFSQSYSNAQVGNAVQNVSETSGQTGVSAEAEQPSGSDIHKFLRNRDISCKKCGETVLLNTTEMQMIVCNTFLHRILSSDEVCFKYTGVPSIQMLKFLFEWISKPAEETRIWGGKNKLRPGRFPGRGRHSYKISKFESFMLTLVRIRKGYDMDHLAFLFGISQSHVSKVFTTWVSILNQCFKPILKWPSKEVSKRNLPESFKDFPNTRCVIDCTEFQVEKPFRPAAQRLTWSNYKHNNTTKVLVAIMPSGAIVFKSSVYVGSISDKEIVKKSGFLSKLEAGDDVMADRGFNIRDLLLFKKATLNMPSFSHGRQLTRKAVQKSRRIASVRVHVERGIGRIKSFRLLRGVISLKVRFLLNQILTIVCVLCNLQKRLC</sequence>
<gene>
    <name evidence="6" type="ORF">V1264_017941</name>
</gene>
<accession>A0AAN9BID7</accession>
<dbReference type="PANTHER" id="PTHR23080">
    <property type="entry name" value="THAP DOMAIN PROTEIN"/>
    <property type="match status" value="1"/>
</dbReference>
<keyword evidence="2" id="KW-0479">Metal-binding</keyword>
<dbReference type="Proteomes" id="UP001374579">
    <property type="component" value="Unassembled WGS sequence"/>
</dbReference>
<feature type="domain" description="DDE Tnp4" evidence="4">
    <location>
        <begin position="345"/>
        <end position="503"/>
    </location>
</feature>
<dbReference type="InterPro" id="IPR027806">
    <property type="entry name" value="HARBI1_dom"/>
</dbReference>
<evidence type="ECO:0000313" key="6">
    <source>
        <dbReference type="EMBL" id="KAK7106718.1"/>
    </source>
</evidence>
<dbReference type="PANTHER" id="PTHR23080:SF141">
    <property type="entry name" value="TRANSPOSASE HELIX-TURN-HELIX DOMAIN-CONTAINING PROTEIN"/>
    <property type="match status" value="1"/>
</dbReference>
<feature type="domain" description="Transposase Helix-turn-helix" evidence="5">
    <location>
        <begin position="266"/>
        <end position="317"/>
    </location>
</feature>
<keyword evidence="7" id="KW-1185">Reference proteome</keyword>
<evidence type="ECO:0000256" key="3">
    <source>
        <dbReference type="SAM" id="MobiDB-lite"/>
    </source>
</evidence>
<evidence type="ECO:0008006" key="8">
    <source>
        <dbReference type="Google" id="ProtNLM"/>
    </source>
</evidence>
<dbReference type="InterPro" id="IPR027805">
    <property type="entry name" value="Transposase_HTH_dom"/>
</dbReference>
<evidence type="ECO:0000259" key="4">
    <source>
        <dbReference type="Pfam" id="PF13359"/>
    </source>
</evidence>
<name>A0AAN9BID7_9CAEN</name>
<reference evidence="6 7" key="1">
    <citation type="submission" date="2024-02" db="EMBL/GenBank/DDBJ databases">
        <title>Chromosome-scale genome assembly of the rough periwinkle Littorina saxatilis.</title>
        <authorList>
            <person name="De Jode A."/>
            <person name="Faria R."/>
            <person name="Formenti G."/>
            <person name="Sims Y."/>
            <person name="Smith T.P."/>
            <person name="Tracey A."/>
            <person name="Wood J.M.D."/>
            <person name="Zagrodzka Z.B."/>
            <person name="Johannesson K."/>
            <person name="Butlin R.K."/>
            <person name="Leder E.H."/>
        </authorList>
    </citation>
    <scope>NUCLEOTIDE SEQUENCE [LARGE SCALE GENOMIC DNA]</scope>
    <source>
        <strain evidence="6">Snail1</strain>
        <tissue evidence="6">Muscle</tissue>
    </source>
</reference>
<dbReference type="GO" id="GO:0046872">
    <property type="term" value="F:metal ion binding"/>
    <property type="evidence" value="ECO:0007669"/>
    <property type="project" value="UniProtKB-KW"/>
</dbReference>
<proteinExistence type="predicted"/>
<comment type="cofactor">
    <cofactor evidence="1">
        <name>a divalent metal cation</name>
        <dbReference type="ChEBI" id="CHEBI:60240"/>
    </cofactor>
</comment>
<comment type="caution">
    <text evidence="6">The sequence shown here is derived from an EMBL/GenBank/DDBJ whole genome shotgun (WGS) entry which is preliminary data.</text>
</comment>
<evidence type="ECO:0000256" key="2">
    <source>
        <dbReference type="ARBA" id="ARBA00022723"/>
    </source>
</evidence>
<dbReference type="Pfam" id="PF13359">
    <property type="entry name" value="DDE_Tnp_4"/>
    <property type="match status" value="1"/>
</dbReference>